<dbReference type="Gene3D" id="3.40.50.620">
    <property type="entry name" value="HUPs"/>
    <property type="match status" value="1"/>
</dbReference>
<keyword evidence="7 11" id="KW-0658">Purine biosynthesis</keyword>
<dbReference type="PROSITE" id="PS51273">
    <property type="entry name" value="GATASE_TYPE_1"/>
    <property type="match status" value="1"/>
</dbReference>
<keyword evidence="5 11" id="KW-0547">Nucleotide-binding</keyword>
<evidence type="ECO:0000256" key="3">
    <source>
        <dbReference type="ARBA" id="ARBA00012746"/>
    </source>
</evidence>
<sequence>MIGSNCPQLFVPVVIVLASVVDRIESSSARYKPSWQPPVSRCSLPLLVIVDSQDGPIVEVLKGSDDSSSYWNCGVIHRDEVWCDISSDRRTFSLSRASWVPHGILLLVPTINRNGRRKVTPRQVKWPLEIAFLGGAHVVQWLGVPCVAREVSGSISRSWLTKPSIPPGYFPVLIVFLTGFYTIIKIGGQTSKYNSLKSEKHRNTRVAAVSRLSDMKRASSSENGEEHVSSKNGTNGQAQPPPQKRVNSDNLEAERIDKMGINGTEEGPVDMERIAVLDYGAQYGKVIDRRVREANVLSEMFPLNVDPQEIIANGKFKRSEFSLCTGFPQIDPLIFTCGLPVLGICYGFQLMNKAHGGEVSREQVREDGQCSVWLDTSCELFHGLSEKEQVLLTHGDSIPEKTVAPNFKVIARSGGHVAGIACSEKKLYGVQFHPEVDLTLNGKKIFENFLFRICGCKGDFTMSSREQMCIDEIVSTVGDKKVLVLVSGGVDSSVCAVLLKKALGSDRITAIHIDNGFMRKDESDKVVESLKAIDLHVHRECAGVKFMVATASINADDGEPLDRTVDPELKRQIIGNTFIRVKDCVMEELELNKDDYFLAQGTLRPDLIESASEIASKHADAIKTHHNDTGLIRELRSLGRVVEPLKDFHKDEVRELGRTLGLPDHLVDRQPFPGPGLAIRIICAQKPFMCNDFASTHQCLNVLVNLSRTPATPIEAEHKEKIMTALRDWEIEEFASKSTPINATLLPIKTVGVQGDMRSYSYVAALSVAESPIPWDLLAQYAIVIPKLLHNINRVVYVFGKAVIYPVTTITPTYLNAFTVEMLQEADHLATEVLHGRRMDGTRDPKLDDLSSKVQQMPVVMVPIHFDRPPMELNSYKRSFVLRPFITSDFMTGIAALPGRDIPEKSVLEMVRRIETHVRGTSRVMIDLTSKPPGTTEWE</sequence>
<dbReference type="CDD" id="cd01742">
    <property type="entry name" value="GATase1_GMP_Synthase"/>
    <property type="match status" value="1"/>
</dbReference>
<evidence type="ECO:0000313" key="14">
    <source>
        <dbReference type="EMBL" id="KAJ1351912.1"/>
    </source>
</evidence>
<dbReference type="GO" id="GO:0005829">
    <property type="term" value="C:cytosol"/>
    <property type="evidence" value="ECO:0007669"/>
    <property type="project" value="TreeGrafter"/>
</dbReference>
<dbReference type="Gene3D" id="3.40.50.880">
    <property type="match status" value="1"/>
</dbReference>
<reference evidence="14" key="1">
    <citation type="submission" date="2021-06" db="EMBL/GenBank/DDBJ databases">
        <title>Parelaphostrongylus tenuis whole genome reference sequence.</title>
        <authorList>
            <person name="Garwood T.J."/>
            <person name="Larsen P.A."/>
            <person name="Fountain-Jones N.M."/>
            <person name="Garbe J.R."/>
            <person name="Macchietto M.G."/>
            <person name="Kania S.A."/>
            <person name="Gerhold R.W."/>
            <person name="Richards J.E."/>
            <person name="Wolf T.M."/>
        </authorList>
    </citation>
    <scope>NUCLEOTIDE SEQUENCE</scope>
    <source>
        <strain evidence="14">MNPRO001-30</strain>
        <tissue evidence="14">Meninges</tissue>
    </source>
</reference>
<keyword evidence="4" id="KW-0436">Ligase</keyword>
<dbReference type="NCBIfam" id="NF000848">
    <property type="entry name" value="PRK00074.1"/>
    <property type="match status" value="1"/>
</dbReference>
<evidence type="ECO:0000256" key="12">
    <source>
        <dbReference type="SAM" id="MobiDB-lite"/>
    </source>
</evidence>
<feature type="region of interest" description="Disordered" evidence="12">
    <location>
        <begin position="197"/>
        <end position="253"/>
    </location>
</feature>
<name>A0AAD5QIH9_PARTN</name>
<dbReference type="Pfam" id="PF00117">
    <property type="entry name" value="GATase"/>
    <property type="match status" value="1"/>
</dbReference>
<keyword evidence="8 11" id="KW-0067">ATP-binding</keyword>
<evidence type="ECO:0000256" key="8">
    <source>
        <dbReference type="ARBA" id="ARBA00022840"/>
    </source>
</evidence>
<comment type="subunit">
    <text evidence="2">Homodimer.</text>
</comment>
<dbReference type="EMBL" id="JAHQIW010001260">
    <property type="protein sequence ID" value="KAJ1351912.1"/>
    <property type="molecule type" value="Genomic_DNA"/>
</dbReference>
<dbReference type="Gene3D" id="3.30.300.10">
    <property type="match status" value="2"/>
</dbReference>
<gene>
    <name evidence="14" type="ORF">KIN20_008087</name>
</gene>
<dbReference type="GO" id="GO:0003921">
    <property type="term" value="F:GMP synthase activity"/>
    <property type="evidence" value="ECO:0007669"/>
    <property type="project" value="InterPro"/>
</dbReference>
<feature type="compositionally biased region" description="Basic and acidic residues" evidence="12">
    <location>
        <begin position="213"/>
        <end position="229"/>
    </location>
</feature>
<dbReference type="PANTHER" id="PTHR11922:SF2">
    <property type="entry name" value="GMP SYNTHASE [GLUTAMINE-HYDROLYZING]"/>
    <property type="match status" value="1"/>
</dbReference>
<dbReference type="InterPro" id="IPR001674">
    <property type="entry name" value="GMP_synth_C"/>
</dbReference>
<dbReference type="Pfam" id="PF02540">
    <property type="entry name" value="NAD_synthase"/>
    <property type="match status" value="1"/>
</dbReference>
<dbReference type="CDD" id="cd01997">
    <property type="entry name" value="GMP_synthase_C"/>
    <property type="match status" value="1"/>
</dbReference>
<dbReference type="EC" id="6.3.5.2" evidence="3"/>
<evidence type="ECO:0000256" key="10">
    <source>
        <dbReference type="ARBA" id="ARBA00031356"/>
    </source>
</evidence>
<evidence type="ECO:0000259" key="13">
    <source>
        <dbReference type="PROSITE" id="PS51553"/>
    </source>
</evidence>
<dbReference type="InterPro" id="IPR022310">
    <property type="entry name" value="NAD/GMP_synthase"/>
</dbReference>
<evidence type="ECO:0000256" key="11">
    <source>
        <dbReference type="PROSITE-ProRule" id="PRU00886"/>
    </source>
</evidence>
<dbReference type="AlphaFoldDB" id="A0AAD5QIH9"/>
<evidence type="ECO:0000256" key="7">
    <source>
        <dbReference type="ARBA" id="ARBA00022755"/>
    </source>
</evidence>
<keyword evidence="15" id="KW-1185">Reference proteome</keyword>
<dbReference type="FunFam" id="3.40.50.620:FF:000044">
    <property type="entry name" value="GMP synthase [glutamine-hydrolyzing]"/>
    <property type="match status" value="1"/>
</dbReference>
<organism evidence="14 15">
    <name type="scientific">Parelaphostrongylus tenuis</name>
    <name type="common">Meningeal worm</name>
    <dbReference type="NCBI Taxonomy" id="148309"/>
    <lineage>
        <taxon>Eukaryota</taxon>
        <taxon>Metazoa</taxon>
        <taxon>Ecdysozoa</taxon>
        <taxon>Nematoda</taxon>
        <taxon>Chromadorea</taxon>
        <taxon>Rhabditida</taxon>
        <taxon>Rhabditina</taxon>
        <taxon>Rhabditomorpha</taxon>
        <taxon>Strongyloidea</taxon>
        <taxon>Metastrongylidae</taxon>
        <taxon>Parelaphostrongylus</taxon>
    </lineage>
</organism>
<evidence type="ECO:0000313" key="15">
    <source>
        <dbReference type="Proteomes" id="UP001196413"/>
    </source>
</evidence>
<dbReference type="Proteomes" id="UP001196413">
    <property type="component" value="Unassembled WGS sequence"/>
</dbReference>
<dbReference type="SUPFAM" id="SSF52402">
    <property type="entry name" value="Adenine nucleotide alpha hydrolases-like"/>
    <property type="match status" value="1"/>
</dbReference>
<keyword evidence="9" id="KW-0315">Glutamine amidotransferase</keyword>
<dbReference type="FunFam" id="3.30.300.10:FF:000008">
    <property type="entry name" value="GMP synthase [glutamine-hydrolyzing]"/>
    <property type="match status" value="1"/>
</dbReference>
<dbReference type="InterPro" id="IPR004739">
    <property type="entry name" value="GMP_synth_GATase"/>
</dbReference>
<dbReference type="SUPFAM" id="SSF52317">
    <property type="entry name" value="Class I glutamine amidotransferase-like"/>
    <property type="match status" value="1"/>
</dbReference>
<evidence type="ECO:0000256" key="6">
    <source>
        <dbReference type="ARBA" id="ARBA00022749"/>
    </source>
</evidence>
<dbReference type="Pfam" id="PF00958">
    <property type="entry name" value="GMP_synt_C"/>
    <property type="match status" value="1"/>
</dbReference>
<dbReference type="InterPro" id="IPR017926">
    <property type="entry name" value="GATASE"/>
</dbReference>
<evidence type="ECO:0000256" key="1">
    <source>
        <dbReference type="ARBA" id="ARBA00005153"/>
    </source>
</evidence>
<feature type="binding site" evidence="11">
    <location>
        <begin position="487"/>
        <end position="493"/>
    </location>
    <ligand>
        <name>ATP</name>
        <dbReference type="ChEBI" id="CHEBI:30616"/>
    </ligand>
</feature>
<comment type="caution">
    <text evidence="14">The sequence shown here is derived from an EMBL/GenBank/DDBJ whole genome shotgun (WGS) entry which is preliminary data.</text>
</comment>
<dbReference type="SUPFAM" id="SSF54810">
    <property type="entry name" value="GMP synthetase C-terminal dimerisation domain"/>
    <property type="match status" value="2"/>
</dbReference>
<dbReference type="PROSITE" id="PS51553">
    <property type="entry name" value="GMPS_ATP_PPASE"/>
    <property type="match status" value="1"/>
</dbReference>
<dbReference type="InterPro" id="IPR014729">
    <property type="entry name" value="Rossmann-like_a/b/a_fold"/>
</dbReference>
<dbReference type="InterPro" id="IPR025777">
    <property type="entry name" value="GMPS_ATP_PPase_dom"/>
</dbReference>
<accession>A0AAD5QIH9</accession>
<dbReference type="PANTHER" id="PTHR11922">
    <property type="entry name" value="GMP SYNTHASE-RELATED"/>
    <property type="match status" value="1"/>
</dbReference>
<proteinExistence type="predicted"/>
<comment type="pathway">
    <text evidence="1">Purine metabolism; GMP biosynthesis; GMP from XMP (L-Gln route): step 1/1.</text>
</comment>
<protein>
    <recommendedName>
        <fullName evidence="3">GMP synthase (glutamine-hydrolyzing)</fullName>
        <ecNumber evidence="3">6.3.5.2</ecNumber>
    </recommendedName>
    <alternativeName>
        <fullName evidence="10">Glutamine amidotransferase</fullName>
    </alternativeName>
</protein>
<feature type="domain" description="GMPS ATP-PPase" evidence="13">
    <location>
        <begin position="460"/>
        <end position="669"/>
    </location>
</feature>
<keyword evidence="6 11" id="KW-0332">GMP biosynthesis</keyword>
<dbReference type="GO" id="GO:0005524">
    <property type="term" value="F:ATP binding"/>
    <property type="evidence" value="ECO:0007669"/>
    <property type="project" value="UniProtKB-UniRule"/>
</dbReference>
<evidence type="ECO:0000256" key="2">
    <source>
        <dbReference type="ARBA" id="ARBA00011738"/>
    </source>
</evidence>
<evidence type="ECO:0000256" key="4">
    <source>
        <dbReference type="ARBA" id="ARBA00022598"/>
    </source>
</evidence>
<evidence type="ECO:0000256" key="5">
    <source>
        <dbReference type="ARBA" id="ARBA00022741"/>
    </source>
</evidence>
<evidence type="ECO:0000256" key="9">
    <source>
        <dbReference type="ARBA" id="ARBA00022962"/>
    </source>
</evidence>
<dbReference type="InterPro" id="IPR029062">
    <property type="entry name" value="Class_I_gatase-like"/>
</dbReference>